<dbReference type="Proteomes" id="UP001237780">
    <property type="component" value="Unassembled WGS sequence"/>
</dbReference>
<evidence type="ECO:0000313" key="1">
    <source>
        <dbReference type="EMBL" id="MDQ0999323.1"/>
    </source>
</evidence>
<accession>A0ABU0SHZ9</accession>
<dbReference type="EMBL" id="JAUSZT010000003">
    <property type="protein sequence ID" value="MDQ0999323.1"/>
    <property type="molecule type" value="Genomic_DNA"/>
</dbReference>
<evidence type="ECO:0000313" key="2">
    <source>
        <dbReference type="Proteomes" id="UP001237780"/>
    </source>
</evidence>
<keyword evidence="2" id="KW-1185">Reference proteome</keyword>
<proteinExistence type="predicted"/>
<name>A0ABU0SHZ9_9HYPH</name>
<sequence length="80" mass="9224">MIPWRSKTVSDKFEQCAVYRTHAEPQTASERQPRKVGHAHQLSVISTEVSGQKDCRFEIEPGKHRLWKGGPQRLKGKINR</sequence>
<reference evidence="1 2" key="1">
    <citation type="submission" date="2023-07" db="EMBL/GenBank/DDBJ databases">
        <title>Comparative genomics of wheat-associated soil bacteria to identify genetic determinants of phenazine resistance.</title>
        <authorList>
            <person name="Mouncey N."/>
        </authorList>
    </citation>
    <scope>NUCLEOTIDE SEQUENCE [LARGE SCALE GENOMIC DNA]</scope>
    <source>
        <strain evidence="1 2">W4I11</strain>
    </source>
</reference>
<organism evidence="1 2">
    <name type="scientific">Phyllobacterium ifriqiyense</name>
    <dbReference type="NCBI Taxonomy" id="314238"/>
    <lineage>
        <taxon>Bacteria</taxon>
        <taxon>Pseudomonadati</taxon>
        <taxon>Pseudomonadota</taxon>
        <taxon>Alphaproteobacteria</taxon>
        <taxon>Hyphomicrobiales</taxon>
        <taxon>Phyllobacteriaceae</taxon>
        <taxon>Phyllobacterium</taxon>
    </lineage>
</organism>
<protein>
    <submittedName>
        <fullName evidence="1">Uncharacterized protein</fullName>
    </submittedName>
</protein>
<gene>
    <name evidence="1" type="ORF">QFZ34_004505</name>
</gene>
<comment type="caution">
    <text evidence="1">The sequence shown here is derived from an EMBL/GenBank/DDBJ whole genome shotgun (WGS) entry which is preliminary data.</text>
</comment>